<dbReference type="AlphaFoldDB" id="A0A292YKF4"/>
<evidence type="ECO:0000256" key="2">
    <source>
        <dbReference type="SAM" id="SignalP"/>
    </source>
</evidence>
<evidence type="ECO:0000313" key="4">
    <source>
        <dbReference type="EMBL" id="GAX89646.1"/>
    </source>
</evidence>
<dbReference type="Pfam" id="PF02368">
    <property type="entry name" value="Big_2"/>
    <property type="match status" value="1"/>
</dbReference>
<protein>
    <recommendedName>
        <fullName evidence="3">SLH domain-containing protein</fullName>
    </recommendedName>
</protein>
<dbReference type="SMART" id="SM00635">
    <property type="entry name" value="BID_2"/>
    <property type="match status" value="1"/>
</dbReference>
<feature type="signal peptide" evidence="2">
    <location>
        <begin position="1"/>
        <end position="26"/>
    </location>
</feature>
<reference evidence="5" key="1">
    <citation type="submission" date="2017-07" db="EMBL/GenBank/DDBJ databases">
        <title>Draft genome sequence of Effusibacillus lacus strain skLN1.</title>
        <authorList>
            <person name="Watanabe M."/>
            <person name="Kojima H."/>
            <person name="Fukui M."/>
        </authorList>
    </citation>
    <scope>NUCLEOTIDE SEQUENCE [LARGE SCALE GENOMIC DNA]</scope>
    <source>
        <strain evidence="5">skLN1</strain>
    </source>
</reference>
<dbReference type="InterPro" id="IPR051465">
    <property type="entry name" value="Cell_Envelope_Struct_Comp"/>
</dbReference>
<dbReference type="SUPFAM" id="SSF49373">
    <property type="entry name" value="Invasin/intimin cell-adhesion fragments"/>
    <property type="match status" value="2"/>
</dbReference>
<proteinExistence type="predicted"/>
<feature type="compositionally biased region" description="Low complexity" evidence="1">
    <location>
        <begin position="44"/>
        <end position="79"/>
    </location>
</feature>
<dbReference type="InterPro" id="IPR003343">
    <property type="entry name" value="Big_2"/>
</dbReference>
<keyword evidence="5" id="KW-1185">Reference proteome</keyword>
<organism evidence="4 5">
    <name type="scientific">Effusibacillus lacus</name>
    <dbReference type="NCBI Taxonomy" id="1348429"/>
    <lineage>
        <taxon>Bacteria</taxon>
        <taxon>Bacillati</taxon>
        <taxon>Bacillota</taxon>
        <taxon>Bacilli</taxon>
        <taxon>Bacillales</taxon>
        <taxon>Alicyclobacillaceae</taxon>
        <taxon>Effusibacillus</taxon>
    </lineage>
</organism>
<dbReference type="EMBL" id="BDUF01000024">
    <property type="protein sequence ID" value="GAX89646.1"/>
    <property type="molecule type" value="Genomic_DNA"/>
</dbReference>
<dbReference type="PANTHER" id="PTHR43308">
    <property type="entry name" value="OUTER MEMBRANE PROTEIN ALPHA-RELATED"/>
    <property type="match status" value="1"/>
</dbReference>
<dbReference type="InterPro" id="IPR008964">
    <property type="entry name" value="Invasin/intimin_cell_adhesion"/>
</dbReference>
<evidence type="ECO:0000313" key="5">
    <source>
        <dbReference type="Proteomes" id="UP000217785"/>
    </source>
</evidence>
<evidence type="ECO:0000259" key="3">
    <source>
        <dbReference type="PROSITE" id="PS51272"/>
    </source>
</evidence>
<accession>A0A292YKF4</accession>
<dbReference type="Gene3D" id="2.60.40.10">
    <property type="entry name" value="Immunoglobulins"/>
    <property type="match status" value="2"/>
</dbReference>
<dbReference type="InterPro" id="IPR001119">
    <property type="entry name" value="SLH_dom"/>
</dbReference>
<keyword evidence="2" id="KW-0732">Signal</keyword>
<gene>
    <name evidence="4" type="ORF">EFBL_1270</name>
</gene>
<feature type="domain" description="SLH" evidence="3">
    <location>
        <begin position="76"/>
        <end position="139"/>
    </location>
</feature>
<dbReference type="Proteomes" id="UP000217785">
    <property type="component" value="Unassembled WGS sequence"/>
</dbReference>
<comment type="caution">
    <text evidence="4">The sequence shown here is derived from an EMBL/GenBank/DDBJ whole genome shotgun (WGS) entry which is preliminary data.</text>
</comment>
<dbReference type="Gene3D" id="2.60.40.1080">
    <property type="match status" value="1"/>
</dbReference>
<name>A0A292YKF4_9BACL</name>
<feature type="domain" description="SLH" evidence="3">
    <location>
        <begin position="140"/>
        <end position="200"/>
    </location>
</feature>
<dbReference type="Pfam" id="PF00395">
    <property type="entry name" value="SLH"/>
    <property type="match status" value="3"/>
</dbReference>
<dbReference type="PANTHER" id="PTHR43308:SF5">
    <property type="entry name" value="S-LAYER PROTEIN _ PEPTIDOGLYCAN ENDO-BETA-N-ACETYLGLUCOSAMINIDASE"/>
    <property type="match status" value="1"/>
</dbReference>
<dbReference type="RefSeq" id="WP_096181341.1">
    <property type="nucleotide sequence ID" value="NZ_BDUF01000024.1"/>
</dbReference>
<feature type="chain" id="PRO_5039494432" description="SLH domain-containing protein" evidence="2">
    <location>
        <begin position="27"/>
        <end position="805"/>
    </location>
</feature>
<feature type="region of interest" description="Disordered" evidence="1">
    <location>
        <begin position="44"/>
        <end position="81"/>
    </location>
</feature>
<dbReference type="OrthoDB" id="5845122at2"/>
<sequence>MKKLRRKLKRKISLKALTGALVISQALPLAGQLGGISVAQSAAAPGTQSGAAPGAQSAAAPGAQTATAPGAQTAAPGTPFADVPPGHWAVAEIESLKKQGIITGKTPTQFAPEDSVTRAEFATLLVRSLKLPLVTDKPQVFQDVKPDFYAYPYIQTAYHNGLLTGESATSFNPDGKITRQDMAAIIARALKVADVSDSFMLSSLNFVDNNQISGYAKKSVAAATYLELVKGYPDRSFKPVDPANRAAAAVMIDRLLKVPPSKIEQLKELANPIVKTIEVTPSAATLVIGETQPLSVTALDKNGHPVQNPPVTWSVSGDIGTLDGSVFTARKAGTGRITATVQQKGQAPITKSIEVTVEEPKHLSFSQPDYGTFKPMQPVAITVHVKDETGKPVVTDQNLKVTLIVNGPDGQSTLETTTYNGQANITLNKTKAGTYAVTVTGHRAVADGSASFQIVPGDFAKLKVYAAPSTFVRAGSSIEFISTAYDQWDNQLPPLPVKYQVSDQSFGRVTNASNPANGTFTAGSKKGTVTVTAQHGNVTVSKQLTVYKDATDLVSGKGDWMMWRDWKNYPVKETIQRLKDAQVTHVYLLVSTTIDGFFGQDSMDDFLHQAHDAGIAVMGWIYAANKDPYKDAEQTIQAMNYTTPAGQRFDGLAADLEENLYAWHQEEFAKSVRSALGDKYPMMAVIYPATWRDKQPWDVYKKYYDIMAPMVYWHYKAKPYTYKDAYGAVEAEMIKLREFTGKPIHMIGQSYNMFPNDWRQAPTWAEIQGAMKAAYDYKAVGYSTYRGRTATTEGWNEFAAFKWEN</sequence>
<feature type="domain" description="SLH" evidence="3">
    <location>
        <begin position="203"/>
        <end position="266"/>
    </location>
</feature>
<evidence type="ECO:0000256" key="1">
    <source>
        <dbReference type="SAM" id="MobiDB-lite"/>
    </source>
</evidence>
<dbReference type="InterPro" id="IPR013783">
    <property type="entry name" value="Ig-like_fold"/>
</dbReference>
<dbReference type="PROSITE" id="PS51272">
    <property type="entry name" value="SLH"/>
    <property type="match status" value="3"/>
</dbReference>